<dbReference type="RefSeq" id="WP_229232217.1">
    <property type="nucleotide sequence ID" value="NZ_AP024525.1"/>
</dbReference>
<evidence type="ECO:0008006" key="3">
    <source>
        <dbReference type="Google" id="ProtNLM"/>
    </source>
</evidence>
<dbReference type="Gene3D" id="3.20.20.80">
    <property type="entry name" value="Glycosidases"/>
    <property type="match status" value="1"/>
</dbReference>
<dbReference type="Proteomes" id="UP001319861">
    <property type="component" value="Chromosome"/>
</dbReference>
<proteinExistence type="predicted"/>
<sequence length="421" mass="44231">MTGLGVNANVHSWKNGQLKPAIERYAALGPLTWRVIIEKADWEPAQVGDPNTIDAAYDQRIYESPKMQDLWDTVAYIESFPGQTVSLSVMGGVPDWMGGTSIPASKEAYWVRMIASLLDYGRTEKHLTLNLISPLNESDWNGIEGPKADPQQLTRLLDSLGHRLDALGMGDVRFVVPDTSSPDEARTAYLPAILSDSFVVDKTARIGIHSYDGSAGSVPDFVAQGRAAAKGVWATEFNAPCSGCDTGTQPSDTWDHAQSMASDLLALIGQGVTGAQLYDAWDGYYEHHGSMGYWGALKYDAATGSYVPRRTFDVLSLLLTAIPPGSVHIASTQAETGGGAMDVQAFASADGRMTVVGVNHGGTAAHVRVLVSGAAGLSAPTLTVASPDSGGVVQAVPPQIDGNALALTVPAGAVFAATAAS</sequence>
<gene>
    <name evidence="1" type="ORF">SCMU_13190</name>
</gene>
<keyword evidence="2" id="KW-1185">Reference proteome</keyword>
<evidence type="ECO:0000313" key="2">
    <source>
        <dbReference type="Proteomes" id="UP001319861"/>
    </source>
</evidence>
<dbReference type="EMBL" id="AP024525">
    <property type="protein sequence ID" value="BCT75477.1"/>
    <property type="molecule type" value="Genomic_DNA"/>
</dbReference>
<protein>
    <recommendedName>
        <fullName evidence="3">Asl1-like glycosyl hydrolase catalytic domain-containing protein</fullName>
    </recommendedName>
</protein>
<organism evidence="1 2">
    <name type="scientific">Sinomonas cyclohexanicum</name>
    <name type="common">Corynebacterium cyclohexanicum</name>
    <dbReference type="NCBI Taxonomy" id="322009"/>
    <lineage>
        <taxon>Bacteria</taxon>
        <taxon>Bacillati</taxon>
        <taxon>Actinomycetota</taxon>
        <taxon>Actinomycetes</taxon>
        <taxon>Micrococcales</taxon>
        <taxon>Micrococcaceae</taxon>
        <taxon>Sinomonas</taxon>
    </lineage>
</organism>
<name>A0ABN6FHD8_SINCY</name>
<accession>A0ABN6FHD8</accession>
<evidence type="ECO:0000313" key="1">
    <source>
        <dbReference type="EMBL" id="BCT75477.1"/>
    </source>
</evidence>
<dbReference type="InterPro" id="IPR017853">
    <property type="entry name" value="GH"/>
</dbReference>
<reference evidence="1 2" key="1">
    <citation type="journal article" date="2021" name="J. Biosci. Bioeng.">
        <title>Identification and characterization of a chc gene cluster responsible for the aromatization pathway of cyclohexanecarboxylate degradation in Sinomonas cyclohexanicum ATCC 51369.</title>
        <authorList>
            <person name="Yamamoto T."/>
            <person name="Hasegawa Y."/>
            <person name="Lau P.C.K."/>
            <person name="Iwaki H."/>
        </authorList>
    </citation>
    <scope>NUCLEOTIDE SEQUENCE [LARGE SCALE GENOMIC DNA]</scope>
    <source>
        <strain evidence="1 2">ATCC 51369</strain>
    </source>
</reference>
<dbReference type="SUPFAM" id="SSF51445">
    <property type="entry name" value="(Trans)glycosidases"/>
    <property type="match status" value="1"/>
</dbReference>